<protein>
    <submittedName>
        <fullName evidence="3">Uncharacterized protein</fullName>
    </submittedName>
</protein>
<reference evidence="3 4" key="1">
    <citation type="journal article" date="2020" name="ISME J.">
        <title>Uncovering the hidden diversity of litter-decomposition mechanisms in mushroom-forming fungi.</title>
        <authorList>
            <person name="Floudas D."/>
            <person name="Bentzer J."/>
            <person name="Ahren D."/>
            <person name="Johansson T."/>
            <person name="Persson P."/>
            <person name="Tunlid A."/>
        </authorList>
    </citation>
    <scope>NUCLEOTIDE SEQUENCE [LARGE SCALE GENOMIC DNA]</scope>
    <source>
        <strain evidence="3 4">CBS 291.85</strain>
    </source>
</reference>
<feature type="compositionally biased region" description="Low complexity" evidence="1">
    <location>
        <begin position="512"/>
        <end position="556"/>
    </location>
</feature>
<accession>A0A8H5G193</accession>
<feature type="signal peptide" evidence="2">
    <location>
        <begin position="1"/>
        <end position="24"/>
    </location>
</feature>
<dbReference type="EMBL" id="JAACJM010000055">
    <property type="protein sequence ID" value="KAF5356431.1"/>
    <property type="molecule type" value="Genomic_DNA"/>
</dbReference>
<dbReference type="Proteomes" id="UP000559256">
    <property type="component" value="Unassembled WGS sequence"/>
</dbReference>
<gene>
    <name evidence="3" type="ORF">D9758_009519</name>
</gene>
<evidence type="ECO:0000313" key="3">
    <source>
        <dbReference type="EMBL" id="KAF5356431.1"/>
    </source>
</evidence>
<feature type="chain" id="PRO_5034232423" evidence="2">
    <location>
        <begin position="25"/>
        <end position="679"/>
    </location>
</feature>
<feature type="compositionally biased region" description="Low complexity" evidence="1">
    <location>
        <begin position="394"/>
        <end position="403"/>
    </location>
</feature>
<feature type="compositionally biased region" description="Basic and acidic residues" evidence="1">
    <location>
        <begin position="368"/>
        <end position="378"/>
    </location>
</feature>
<sequence>MYQSSAMKLLGFATLLAFSVPVHSANDWSVPCLNGTCEYDLPSTSGASGSLQVWGAISDITTAAGWEILGCSSDDLSQDIRLVCMNNSTSCDHLYENGGAEGKLVRLPENCGKSAFARVARAWVPDDQSIPSNIAARIVRRDGSSPQVKALALDTDFSGASAGPVGFRVAGVNVPGVDVSAANAATPHLRRRGLFDIVSDALSSASDATDFDINNSTQLEPFDIDKSFNLLNKSLSCGGVDATLSVDVDAKAHVTAAVGLVASGSIFPPDVKEFALTTDFSAKLNGTLNLQGGLATSFDSPTLTLFEIGIPGLDFPGLFSIGPNFQINAQATADLSIGADLTVGLNYEIKNGHLVFPPSGSDNSSDDSGAKGDQKPSNKTEMGMQQGMGKGAMDDNSTSSNSSGDFEIQDTPLQLSLSPSVEANGSVSAHLIPTLNLGVNALDGLVKANVFLNLDTSATLALSLEGSAGDIQVGKRTPTPPVARAPIVKSTSIPRAVAAAKAAREAEEFYRRTANNNSTESGNSTESSSKSNSNSTDVSDSSSNSNSTQSSSDDSSAGFGGCLQVLAGLDVNAGAEGNLFDLFDDSTQVSLFSKEFQLFQKCFGNQADNKQRRSILSRRYLPESGFARRANETDDGSGNVALAAECLASAVGAPASVVDTAVKALDILSNTKSKPSTKA</sequence>
<organism evidence="3 4">
    <name type="scientific">Tetrapyrgos nigripes</name>
    <dbReference type="NCBI Taxonomy" id="182062"/>
    <lineage>
        <taxon>Eukaryota</taxon>
        <taxon>Fungi</taxon>
        <taxon>Dikarya</taxon>
        <taxon>Basidiomycota</taxon>
        <taxon>Agaricomycotina</taxon>
        <taxon>Agaricomycetes</taxon>
        <taxon>Agaricomycetidae</taxon>
        <taxon>Agaricales</taxon>
        <taxon>Marasmiineae</taxon>
        <taxon>Marasmiaceae</taxon>
        <taxon>Tetrapyrgos</taxon>
    </lineage>
</organism>
<evidence type="ECO:0000256" key="2">
    <source>
        <dbReference type="SAM" id="SignalP"/>
    </source>
</evidence>
<comment type="caution">
    <text evidence="3">The sequence shown here is derived from an EMBL/GenBank/DDBJ whole genome shotgun (WGS) entry which is preliminary data.</text>
</comment>
<dbReference type="AlphaFoldDB" id="A0A8H5G193"/>
<keyword evidence="4" id="KW-1185">Reference proteome</keyword>
<feature type="region of interest" description="Disordered" evidence="1">
    <location>
        <begin position="356"/>
        <end position="407"/>
    </location>
</feature>
<dbReference type="OrthoDB" id="73875at2759"/>
<keyword evidence="2" id="KW-0732">Signal</keyword>
<evidence type="ECO:0000313" key="4">
    <source>
        <dbReference type="Proteomes" id="UP000559256"/>
    </source>
</evidence>
<proteinExistence type="predicted"/>
<name>A0A8H5G193_9AGAR</name>
<feature type="region of interest" description="Disordered" evidence="1">
    <location>
        <begin position="510"/>
        <end position="557"/>
    </location>
</feature>
<evidence type="ECO:0000256" key="1">
    <source>
        <dbReference type="SAM" id="MobiDB-lite"/>
    </source>
</evidence>